<dbReference type="AlphaFoldDB" id="A0A7W6E863"/>
<feature type="domain" description="Rad50/SbcC-type AAA" evidence="2">
    <location>
        <begin position="19"/>
        <end position="84"/>
    </location>
</feature>
<gene>
    <name evidence="3" type="ORF">GGR04_000352</name>
</gene>
<evidence type="ECO:0000313" key="4">
    <source>
        <dbReference type="Proteomes" id="UP000542776"/>
    </source>
</evidence>
<dbReference type="InterPro" id="IPR038729">
    <property type="entry name" value="Rad50/SbcC_AAA"/>
</dbReference>
<feature type="coiled-coil region" evidence="1">
    <location>
        <begin position="671"/>
        <end position="698"/>
    </location>
</feature>
<dbReference type="Gene3D" id="3.40.50.300">
    <property type="entry name" value="P-loop containing nucleotide triphosphate hydrolases"/>
    <property type="match status" value="2"/>
</dbReference>
<dbReference type="Pfam" id="PF13476">
    <property type="entry name" value="AAA_23"/>
    <property type="match status" value="1"/>
</dbReference>
<keyword evidence="4" id="KW-1185">Reference proteome</keyword>
<protein>
    <recommendedName>
        <fullName evidence="2">Rad50/SbcC-type AAA domain-containing protein</fullName>
    </recommendedName>
</protein>
<dbReference type="SUPFAM" id="SSF52540">
    <property type="entry name" value="P-loop containing nucleoside triphosphate hydrolases"/>
    <property type="match status" value="1"/>
</dbReference>
<dbReference type="Proteomes" id="UP000542776">
    <property type="component" value="Unassembled WGS sequence"/>
</dbReference>
<evidence type="ECO:0000259" key="2">
    <source>
        <dbReference type="Pfam" id="PF13476"/>
    </source>
</evidence>
<sequence>MYLKSLAVRDLAGTVSAEILDFDRGLNVVVGDNEAGKSTLLAALRAAFFQKHRATGEAAKALAPYGRQVRPEVAVEFELNGTAYSLKKAFLQRPDAELAWAGGRLAGDAVEERLAELFRFSHPGRGESKLGEHQGAFGLLWVEQGRSPHGLDLGVGKDAVTASLEGEVGVILGGERGRALLAASKALQDRFFTNTLRPKSDSPLKIAEDELETLRRDRAEAEDAHRHDEERLEKLARRREILAGYERDDAVAAAERALEVAEERARAVAGRERDLVEAERELALATNRRDTAGERVAQRRRLAEAADRAADAQTKAATALAEIAADAAGGEAGIERLEAARAEALQALAAAERDDERAVAATERRRLADEIARVEGRVCEAREVEMALAALRAEAAAQPFDPKALKTLEALEADRRAASAAVAATAPTIRFEPEGGASVTDDAGRTLASGEPLAVASPRRFHLEGFGWIGVDPGPGAAELAGRQRAAEDAMRAGLAKARVASLDEARRLAARAEERRMEAGSLTARLQAILPEGLASAGEALAASRATLEALPAADEGAADADADAKALRARRRAAQERAEEAARLLEAARRAAAALASRRAGLEADARHRAEEADRLRAELGDAEARRAAAALAEDLSATELDRAAKEAVAQTRRAALGGADPDGAARALAGSKRALEELNRTVRALRDEIIALETELGVRGAAQLGETLSRLRDEIEAAEPRVARLTLEAGAAKLLHATLIAAQREAREHWLGPIKAQVAPYLRIIHPESEIELDETTLEIRSLHRRGVEEEFRRLSSGAREQVAVVTRLALANVLKRGGHPAAVILDDALVNTDEVRLGRMHEVLRQAAEGLQIIVLTCRERDFRHLGGRTFRL</sequence>
<organism evidence="3 4">
    <name type="scientific">Aureimonas pseudogalii</name>
    <dbReference type="NCBI Taxonomy" id="1744844"/>
    <lineage>
        <taxon>Bacteria</taxon>
        <taxon>Pseudomonadati</taxon>
        <taxon>Pseudomonadota</taxon>
        <taxon>Alphaproteobacteria</taxon>
        <taxon>Hyphomicrobiales</taxon>
        <taxon>Aurantimonadaceae</taxon>
        <taxon>Aureimonas</taxon>
    </lineage>
</organism>
<dbReference type="PANTHER" id="PTHR41259">
    <property type="entry name" value="DOUBLE-STRAND BREAK REPAIR RAD50 ATPASE, PUTATIVE-RELATED"/>
    <property type="match status" value="1"/>
</dbReference>
<evidence type="ECO:0000313" key="3">
    <source>
        <dbReference type="EMBL" id="MBB3996531.1"/>
    </source>
</evidence>
<dbReference type="PANTHER" id="PTHR41259:SF1">
    <property type="entry name" value="DOUBLE-STRAND BREAK REPAIR RAD50 ATPASE, PUTATIVE-RELATED"/>
    <property type="match status" value="1"/>
</dbReference>
<dbReference type="EMBL" id="JACIEK010000001">
    <property type="protein sequence ID" value="MBB3996531.1"/>
    <property type="molecule type" value="Genomic_DNA"/>
</dbReference>
<feature type="coiled-coil region" evidence="1">
    <location>
        <begin position="559"/>
        <end position="635"/>
    </location>
</feature>
<evidence type="ECO:0000256" key="1">
    <source>
        <dbReference type="SAM" id="Coils"/>
    </source>
</evidence>
<reference evidence="3 4" key="1">
    <citation type="submission" date="2020-08" db="EMBL/GenBank/DDBJ databases">
        <title>Genomic Encyclopedia of Type Strains, Phase IV (KMG-IV): sequencing the most valuable type-strain genomes for metagenomic binning, comparative biology and taxonomic classification.</title>
        <authorList>
            <person name="Goeker M."/>
        </authorList>
    </citation>
    <scope>NUCLEOTIDE SEQUENCE [LARGE SCALE GENOMIC DNA]</scope>
    <source>
        <strain evidence="3 4">DSM 102238</strain>
    </source>
</reference>
<feature type="coiled-coil region" evidence="1">
    <location>
        <begin position="204"/>
        <end position="354"/>
    </location>
</feature>
<dbReference type="InterPro" id="IPR027417">
    <property type="entry name" value="P-loop_NTPase"/>
</dbReference>
<accession>A0A7W6E863</accession>
<proteinExistence type="predicted"/>
<dbReference type="GO" id="GO:0006302">
    <property type="term" value="P:double-strand break repair"/>
    <property type="evidence" value="ECO:0007669"/>
    <property type="project" value="InterPro"/>
</dbReference>
<keyword evidence="1" id="KW-0175">Coiled coil</keyword>
<comment type="caution">
    <text evidence="3">The sequence shown here is derived from an EMBL/GenBank/DDBJ whole genome shotgun (WGS) entry which is preliminary data.</text>
</comment>
<dbReference type="RefSeq" id="WP_183197233.1">
    <property type="nucleotide sequence ID" value="NZ_JACIEK010000001.1"/>
</dbReference>
<name>A0A7W6E863_9HYPH</name>
<dbReference type="GO" id="GO:0016887">
    <property type="term" value="F:ATP hydrolysis activity"/>
    <property type="evidence" value="ECO:0007669"/>
    <property type="project" value="InterPro"/>
</dbReference>